<sequence>MEDYLRLKKNFRNQQSLGTSETTAKSQARQSVNVQEKLKPGKPNLLYADLHHEITKNIDHLSSKPLRNHQKQHRTAIEEEELVKYMSKLPSYLERGQTHQEKVLNVGVLDWGRLEKWQCSQKQMPARNSRHSLSSSDSSSPFSTEGSSVYSSGGQSCSPGHQSTHRPSLQFHLMSSPTKGNSPVKLFKESTGKFQDVTGSQTSTVIGQAKFVRADQPFPKNHDQCRRKDTDSKINPESGTLANGLNSEGLQCMKTKKKMMMAKATTKPREGEFMKRAGKLQEQKAYVADQTNERLILVIPRDFPHGTRSEVPHNSTMMLGQKEEEASHRNFADMPTEIFFPAVHSDVPHSCPLPYEKGRHSERKWRSVDAENISFLPNSSQSAPHQAKIGTSPSHDTILKVKEPIVMLTDSRSKEPSMADQKMSKLTAEKVRSTSPFRRLSIGMSKISKSFSSNEGSFKPQLSSTYNSAQSCSEIAMASIRQGNQCSDTHNATSRARSSPLRRLLDPMLKPKAANFHHSGEQLQRGSISTHRVRKSSNVQLDCMAGTAQIGMGKSDNVTPGTISVSDSSKDKKHVSLEFQALLRVAVKNGQPMLTFAVDNESDILAATMKKLSASREDDYSCIYTFFSIQEVKKKNGRWINQGGKGKGHDYITNVVAQLKVSGSQFSNSTRQSYMAQAFAREYVLFSMDLQQAEQQTLDFQPNDELAAIVVKIPEVIRGGNQTNKCNNFSEARCNSTSGNVKNQPVVGSQSRINTTVILPSGIHSLPNKGGPSSLLQRWRSGGSCDCGGWDLGCKLRILENQNQRTKKSSSTKACSAIGKFELVSQVCSIA</sequence>
<keyword evidence="3" id="KW-1185">Reference proteome</keyword>
<feature type="region of interest" description="Disordered" evidence="1">
    <location>
        <begin position="122"/>
        <end position="167"/>
    </location>
</feature>
<organism evidence="2 3">
    <name type="scientific">Dovyalis caffra</name>
    <dbReference type="NCBI Taxonomy" id="77055"/>
    <lineage>
        <taxon>Eukaryota</taxon>
        <taxon>Viridiplantae</taxon>
        <taxon>Streptophyta</taxon>
        <taxon>Embryophyta</taxon>
        <taxon>Tracheophyta</taxon>
        <taxon>Spermatophyta</taxon>
        <taxon>Magnoliopsida</taxon>
        <taxon>eudicotyledons</taxon>
        <taxon>Gunneridae</taxon>
        <taxon>Pentapetalae</taxon>
        <taxon>rosids</taxon>
        <taxon>fabids</taxon>
        <taxon>Malpighiales</taxon>
        <taxon>Salicaceae</taxon>
        <taxon>Flacourtieae</taxon>
        <taxon>Dovyalis</taxon>
    </lineage>
</organism>
<feature type="compositionally biased region" description="Basic and acidic residues" evidence="1">
    <location>
        <begin position="220"/>
        <end position="234"/>
    </location>
</feature>
<feature type="region of interest" description="Disordered" evidence="1">
    <location>
        <begin position="218"/>
        <end position="245"/>
    </location>
</feature>
<dbReference type="PANTHER" id="PTHR31390">
    <property type="entry name" value="EXPRESSED PROTEIN"/>
    <property type="match status" value="1"/>
</dbReference>
<feature type="region of interest" description="Disordered" evidence="1">
    <location>
        <begin position="410"/>
        <end position="432"/>
    </location>
</feature>
<dbReference type="EMBL" id="CAWUPB010000913">
    <property type="protein sequence ID" value="CAK7331378.1"/>
    <property type="molecule type" value="Genomic_DNA"/>
</dbReference>
<dbReference type="InterPro" id="IPR021916">
    <property type="entry name" value="DUF3527"/>
</dbReference>
<protein>
    <submittedName>
        <fullName evidence="2">Uncharacterized protein</fullName>
    </submittedName>
</protein>
<name>A0AAV1RC10_9ROSI</name>
<reference evidence="2 3" key="1">
    <citation type="submission" date="2024-01" db="EMBL/GenBank/DDBJ databases">
        <authorList>
            <person name="Waweru B."/>
        </authorList>
    </citation>
    <scope>NUCLEOTIDE SEQUENCE [LARGE SCALE GENOMIC DNA]</scope>
</reference>
<evidence type="ECO:0000313" key="3">
    <source>
        <dbReference type="Proteomes" id="UP001314170"/>
    </source>
</evidence>
<feature type="compositionally biased region" description="Polar residues" evidence="1">
    <location>
        <begin position="235"/>
        <end position="245"/>
    </location>
</feature>
<feature type="compositionally biased region" description="Low complexity" evidence="1">
    <location>
        <begin position="131"/>
        <end position="158"/>
    </location>
</feature>
<dbReference type="Pfam" id="PF12043">
    <property type="entry name" value="DUF3527"/>
    <property type="match status" value="1"/>
</dbReference>
<accession>A0AAV1RC10</accession>
<proteinExistence type="predicted"/>
<dbReference type="PANTHER" id="PTHR31390:SF4">
    <property type="entry name" value="DUF3527 DOMAIN-CONTAINING PROTEIN"/>
    <property type="match status" value="1"/>
</dbReference>
<gene>
    <name evidence="2" type="ORF">DCAF_LOCUS8436</name>
</gene>
<dbReference type="Proteomes" id="UP001314170">
    <property type="component" value="Unassembled WGS sequence"/>
</dbReference>
<comment type="caution">
    <text evidence="2">The sequence shown here is derived from an EMBL/GenBank/DDBJ whole genome shotgun (WGS) entry which is preliminary data.</text>
</comment>
<evidence type="ECO:0000313" key="2">
    <source>
        <dbReference type="EMBL" id="CAK7331378.1"/>
    </source>
</evidence>
<evidence type="ECO:0000256" key="1">
    <source>
        <dbReference type="SAM" id="MobiDB-lite"/>
    </source>
</evidence>
<dbReference type="AlphaFoldDB" id="A0AAV1RC10"/>